<reference evidence="1" key="1">
    <citation type="submission" date="2019-10" db="EMBL/GenBank/DDBJ databases">
        <title>Description of Paenibacillus glebae sp. nov.</title>
        <authorList>
            <person name="Carlier A."/>
            <person name="Qi S."/>
        </authorList>
    </citation>
    <scope>NUCLEOTIDE SEQUENCE</scope>
    <source>
        <strain evidence="1">LMG 31456</strain>
    </source>
</reference>
<dbReference type="Pfam" id="PF12897">
    <property type="entry name" value="Asp_aminotransf"/>
    <property type="match status" value="1"/>
</dbReference>
<dbReference type="EMBL" id="WHOD01000109">
    <property type="protein sequence ID" value="NOU97180.1"/>
    <property type="molecule type" value="Genomic_DNA"/>
</dbReference>
<dbReference type="InterPro" id="IPR015422">
    <property type="entry name" value="PyrdxlP-dep_Trfase_small"/>
</dbReference>
<evidence type="ECO:0000313" key="2">
    <source>
        <dbReference type="Proteomes" id="UP000641588"/>
    </source>
</evidence>
<dbReference type="Gene3D" id="3.40.640.10">
    <property type="entry name" value="Type I PLP-dependent aspartate aminotransferase-like (Major domain)"/>
    <property type="match status" value="1"/>
</dbReference>
<gene>
    <name evidence="1" type="ORF">GC093_28720</name>
</gene>
<dbReference type="AlphaFoldDB" id="A0A972K3P2"/>
<dbReference type="InterPro" id="IPR015424">
    <property type="entry name" value="PyrdxlP-dep_Trfase"/>
</dbReference>
<evidence type="ECO:0000313" key="1">
    <source>
        <dbReference type="EMBL" id="NOU97180.1"/>
    </source>
</evidence>
<dbReference type="GO" id="GO:0004069">
    <property type="term" value="F:L-aspartate:2-oxoglutarate aminotransferase activity"/>
    <property type="evidence" value="ECO:0007669"/>
    <property type="project" value="InterPro"/>
</dbReference>
<keyword evidence="1" id="KW-0032">Aminotransferase</keyword>
<name>A0A972K3P2_9BACL</name>
<dbReference type="Proteomes" id="UP000641588">
    <property type="component" value="Unassembled WGS sequence"/>
</dbReference>
<keyword evidence="1" id="KW-0808">Transferase</keyword>
<dbReference type="PANTHER" id="PTHR43799">
    <property type="entry name" value="AMINOTRANSFERASE, PUTATIVE-RELATED"/>
    <property type="match status" value="1"/>
</dbReference>
<dbReference type="Gene3D" id="3.90.1150.10">
    <property type="entry name" value="Aspartate Aminotransferase, domain 1"/>
    <property type="match status" value="1"/>
</dbReference>
<organism evidence="1 2">
    <name type="scientific">Paenibacillus foliorum</name>
    <dbReference type="NCBI Taxonomy" id="2654974"/>
    <lineage>
        <taxon>Bacteria</taxon>
        <taxon>Bacillati</taxon>
        <taxon>Bacillota</taxon>
        <taxon>Bacilli</taxon>
        <taxon>Bacillales</taxon>
        <taxon>Paenibacillaceae</taxon>
        <taxon>Paenibacillus</taxon>
    </lineage>
</organism>
<dbReference type="CDD" id="cd00609">
    <property type="entry name" value="AAT_like"/>
    <property type="match status" value="1"/>
</dbReference>
<proteinExistence type="predicted"/>
<dbReference type="InterPro" id="IPR015421">
    <property type="entry name" value="PyrdxlP-dep_Trfase_major"/>
</dbReference>
<dbReference type="PANTHER" id="PTHR43799:SF1">
    <property type="entry name" value="ASPARTATE AMINOTRANSFERASE"/>
    <property type="match status" value="1"/>
</dbReference>
<dbReference type="SUPFAM" id="SSF53383">
    <property type="entry name" value="PLP-dependent transferases"/>
    <property type="match status" value="1"/>
</dbReference>
<protein>
    <submittedName>
        <fullName evidence="1">Aminotransferase class I/II-fold pyridoxal phosphate-dependent enzyme</fullName>
    </submittedName>
</protein>
<dbReference type="InterPro" id="IPR024551">
    <property type="entry name" value="AspAT_Ic"/>
</dbReference>
<keyword evidence="2" id="KW-1185">Reference proteome</keyword>
<sequence>MGAINYSALSSAELNGLYLELQGRFDEYKNRKLSLDMSRGKPCSEQLDLSLGMLDAIGSNDSLKTKDGSDSRNYGGLDGIAEAKELFAKILEVSMNEIIIGGNSSLALMHDTISRAMVHGLYSSKAPWGKLPVVKFLCPSPGYDRHFAICELFGIEMIPVEMLPDGPNMDQVERFVREDAGVRGIWCVPKYSNPDGITYSDEVVDRLASMETKAEDFTIFWDDAYTVHHLTDNPDRLKNMLAACKAAGNPDRVLIFSSTSKISFSGSGISVMAGSENNLNYFRKQLAVQSIGPDKINQLRHVRFFKDTDHIKAHMEKHAAIIKPKFDTVFSILEAGLSGRQIAEWNKPNGGYFISLNTLDGCAREVVSMASEAGVTLTKAGATFPYGKDPRNRNIRIAPTFPTPAELKTAIEILCLCVQLVSIRKLLADKG</sequence>
<accession>A0A972K3P2</accession>
<comment type="caution">
    <text evidence="1">The sequence shown here is derived from an EMBL/GenBank/DDBJ whole genome shotgun (WGS) entry which is preliminary data.</text>
</comment>